<evidence type="ECO:0008006" key="3">
    <source>
        <dbReference type="Google" id="ProtNLM"/>
    </source>
</evidence>
<protein>
    <recommendedName>
        <fullName evidence="3">Thioredoxin-like fold domain-containing protein</fullName>
    </recommendedName>
</protein>
<evidence type="ECO:0000313" key="2">
    <source>
        <dbReference type="Proteomes" id="UP001307889"/>
    </source>
</evidence>
<organism evidence="1 2">
    <name type="scientific">Nesidiocoris tenuis</name>
    <dbReference type="NCBI Taxonomy" id="355587"/>
    <lineage>
        <taxon>Eukaryota</taxon>
        <taxon>Metazoa</taxon>
        <taxon>Ecdysozoa</taxon>
        <taxon>Arthropoda</taxon>
        <taxon>Hexapoda</taxon>
        <taxon>Insecta</taxon>
        <taxon>Pterygota</taxon>
        <taxon>Neoptera</taxon>
        <taxon>Paraneoptera</taxon>
        <taxon>Hemiptera</taxon>
        <taxon>Heteroptera</taxon>
        <taxon>Panheteroptera</taxon>
        <taxon>Cimicomorpha</taxon>
        <taxon>Miridae</taxon>
        <taxon>Dicyphina</taxon>
        <taxon>Nesidiocoris</taxon>
    </lineage>
</organism>
<accession>A0ABN7ATK3</accession>
<sequence length="88" mass="10198">MSIFNVRSSLLPRWPPSGQDPFPFWVIQDARRPSCLIKFLKDSPAMTPVISFVLLRIWIPGVWRVGRRSLLTNRFQIRTAPVVQYADS</sequence>
<gene>
    <name evidence="1" type="ORF">NTJ_08320</name>
</gene>
<keyword evidence="2" id="KW-1185">Reference proteome</keyword>
<reference evidence="1 2" key="1">
    <citation type="submission" date="2023-09" db="EMBL/GenBank/DDBJ databases">
        <title>Nesidiocoris tenuis whole genome shotgun sequence.</title>
        <authorList>
            <person name="Shibata T."/>
            <person name="Shimoda M."/>
            <person name="Kobayashi T."/>
            <person name="Uehara T."/>
        </authorList>
    </citation>
    <scope>NUCLEOTIDE SEQUENCE [LARGE SCALE GENOMIC DNA]</scope>
    <source>
        <strain evidence="1 2">Japan</strain>
    </source>
</reference>
<evidence type="ECO:0000313" key="1">
    <source>
        <dbReference type="EMBL" id="BES95510.1"/>
    </source>
</evidence>
<name>A0ABN7ATK3_9HEMI</name>
<dbReference type="Proteomes" id="UP001307889">
    <property type="component" value="Chromosome 6"/>
</dbReference>
<dbReference type="EMBL" id="AP028914">
    <property type="protein sequence ID" value="BES95510.1"/>
    <property type="molecule type" value="Genomic_DNA"/>
</dbReference>
<proteinExistence type="predicted"/>